<organism evidence="1 2">
    <name type="scientific">Nonomuraea monospora</name>
    <dbReference type="NCBI Taxonomy" id="568818"/>
    <lineage>
        <taxon>Bacteria</taxon>
        <taxon>Bacillati</taxon>
        <taxon>Actinomycetota</taxon>
        <taxon>Actinomycetes</taxon>
        <taxon>Streptosporangiales</taxon>
        <taxon>Streptosporangiaceae</taxon>
        <taxon>Nonomuraea</taxon>
    </lineage>
</organism>
<accession>A0ABN3CG95</accession>
<reference evidence="1 2" key="1">
    <citation type="journal article" date="2019" name="Int. J. Syst. Evol. Microbiol.">
        <title>The Global Catalogue of Microorganisms (GCM) 10K type strain sequencing project: providing services to taxonomists for standard genome sequencing and annotation.</title>
        <authorList>
            <consortium name="The Broad Institute Genomics Platform"/>
            <consortium name="The Broad Institute Genome Sequencing Center for Infectious Disease"/>
            <person name="Wu L."/>
            <person name="Ma J."/>
        </authorList>
    </citation>
    <scope>NUCLEOTIDE SEQUENCE [LARGE SCALE GENOMIC DNA]</scope>
    <source>
        <strain evidence="1 2">JCM 16114</strain>
    </source>
</reference>
<evidence type="ECO:0000313" key="2">
    <source>
        <dbReference type="Proteomes" id="UP001499843"/>
    </source>
</evidence>
<protein>
    <submittedName>
        <fullName evidence="1">Uncharacterized protein</fullName>
    </submittedName>
</protein>
<dbReference type="EMBL" id="BAAAQX010000009">
    <property type="protein sequence ID" value="GAA2208428.1"/>
    <property type="molecule type" value="Genomic_DNA"/>
</dbReference>
<dbReference type="RefSeq" id="WP_344476581.1">
    <property type="nucleotide sequence ID" value="NZ_BAAAQX010000009.1"/>
</dbReference>
<evidence type="ECO:0000313" key="1">
    <source>
        <dbReference type="EMBL" id="GAA2208428.1"/>
    </source>
</evidence>
<dbReference type="Proteomes" id="UP001499843">
    <property type="component" value="Unassembled WGS sequence"/>
</dbReference>
<gene>
    <name evidence="1" type="ORF">GCM10009850_038860</name>
</gene>
<name>A0ABN3CG95_9ACTN</name>
<comment type="caution">
    <text evidence="1">The sequence shown here is derived from an EMBL/GenBank/DDBJ whole genome shotgun (WGS) entry which is preliminary data.</text>
</comment>
<proteinExistence type="predicted"/>
<sequence>MTALAHFLDGLRCASCLTLNALWLDQARAVVECRECGQSALLFPEIDEEDGR</sequence>
<keyword evidence="2" id="KW-1185">Reference proteome</keyword>